<gene>
    <name evidence="2" type="ORF">MHM_03950</name>
</gene>
<dbReference type="RefSeq" id="WP_015511778.1">
    <property type="nucleotide sequence ID" value="NC_021007.1"/>
</dbReference>
<accession>G8C3L5</accession>
<feature type="coiled-coil region" evidence="1">
    <location>
        <begin position="435"/>
        <end position="462"/>
    </location>
</feature>
<protein>
    <submittedName>
        <fullName evidence="2">Uncharacterized protein</fullName>
    </submittedName>
</protein>
<name>G8C3L5_9MOLU</name>
<reference evidence="2" key="2">
    <citation type="submission" date="2011-11" db="EMBL/GenBank/DDBJ databases">
        <authorList>
            <person name="Barker E."/>
        </authorList>
    </citation>
    <scope>NUCLEOTIDE SEQUENCE</scope>
    <source>
        <strain evidence="2">Birmingham 1</strain>
    </source>
</reference>
<sequence length="629" mass="74732">MEKEKMAIENRPPLLFKTPNEKPTLEELSKSKIAHDLGIAAELPKQTKRIFALYQLFSYYFFRSETKAYISLKIIEIADRLKERYRENMKLINEYVSSSRLENSDSFRKYVGFVNHKDLKEFREGEEQINFFKQLLYYYDQRKAGKIQLSAAVIKLNIAALKKIEEEAFECWLRLLDVNYELRNTMIGNENKRAIYQLSQKYVDLHTIIEQAREASLDDLEVIREEAVKEYYDIMRYFQLPSNKLLNFRLFLQKKLESRMYEAQFLKLQSGNALNYEMLSLDNNCKEFKRQYLLSLREITAVVNHYKEVIIRYQTFFSSELDKLVAFLQESYLNLINSIFKQLNECKSFLDGKSNKLSPEEIEVVIAFEKEKLSREIKALQAKYSSLLVPLVDSFDNELESIESTHCFNVEYAAKKYSTLQKLKNSTVEAFVDRFKAEKERIEKLALEKRRILENMDEKISEDVRLTVDQLREECGVLCADLLRENQYFWARFNAEFNSVSRKYFVRLYYEYSPYICSWKDGEEGWMHEYLKLKINSEYLKKIGSTVSEFSPEGKFHEKCSRWIASYANFFRNVCIKRDRVELDSLLKLNTVPRVDYSKVQEKLNKSLAGLEEYHTKCLNLVNSYLNRQ</sequence>
<reference evidence="2" key="1">
    <citation type="submission" date="2011-11" db="EMBL/GenBank/DDBJ databases">
        <title>Complete genome sequence of Candidatus Mycoplasma haemominutum.</title>
        <authorList>
            <person name="Barker E.N."/>
            <person name="Darby A.C."/>
            <person name="Helps C.R."/>
            <person name="Peters I.R."/>
            <person name="Hughes M.A."/>
            <person name="Radford A.D."/>
            <person name="Novacco M."/>
            <person name="Boretti F."/>
            <person name="Hofmann-Lehmann R."/>
            <person name="Tasker S."/>
        </authorList>
    </citation>
    <scope>NUCLEOTIDE SEQUENCE</scope>
    <source>
        <strain evidence="2">Birmingham 1</strain>
    </source>
</reference>
<evidence type="ECO:0000256" key="1">
    <source>
        <dbReference type="SAM" id="Coils"/>
    </source>
</evidence>
<dbReference type="AlphaFoldDB" id="G8C3L5"/>
<keyword evidence="1" id="KW-0175">Coiled coil</keyword>
<organism evidence="2">
    <name type="scientific">Candidatus Mycoplasma haematominutum 'Birmingham 1'</name>
    <dbReference type="NCBI Taxonomy" id="1116213"/>
    <lineage>
        <taxon>Bacteria</taxon>
        <taxon>Bacillati</taxon>
        <taxon>Mycoplasmatota</taxon>
        <taxon>Mollicutes</taxon>
        <taxon>Mycoplasmataceae</taxon>
        <taxon>Mycoplasma</taxon>
    </lineage>
</organism>
<dbReference type="PATRIC" id="fig|1116213.3.peg.426"/>
<dbReference type="HOGENOM" id="CLU_433343_0_0_14"/>
<evidence type="ECO:0000313" key="2">
    <source>
        <dbReference type="EMBL" id="CCE66913.1"/>
    </source>
</evidence>
<proteinExistence type="predicted"/>
<dbReference type="EMBL" id="HE613254">
    <property type="protein sequence ID" value="CCE66913.1"/>
    <property type="molecule type" value="Genomic_DNA"/>
</dbReference>
<dbReference type="KEGG" id="mhb:MHM_03950"/>